<dbReference type="PANTHER" id="PTHR43056">
    <property type="entry name" value="PEPTIDASE S9 PROLYL OLIGOPEPTIDASE"/>
    <property type="match status" value="1"/>
</dbReference>
<gene>
    <name evidence="3" type="ORF">BP6252_08882</name>
</gene>
<protein>
    <submittedName>
        <fullName evidence="3">Putative acyl esterase</fullName>
    </submittedName>
</protein>
<evidence type="ECO:0000313" key="4">
    <source>
        <dbReference type="Proteomes" id="UP000256645"/>
    </source>
</evidence>
<evidence type="ECO:0000313" key="3">
    <source>
        <dbReference type="EMBL" id="RDW69862.1"/>
    </source>
</evidence>
<comment type="caution">
    <text evidence="3">The sequence shown here is derived from an EMBL/GenBank/DDBJ whole genome shotgun (WGS) entry which is preliminary data.</text>
</comment>
<dbReference type="Gene3D" id="2.60.120.260">
    <property type="entry name" value="Galactose-binding domain-like"/>
    <property type="match status" value="1"/>
</dbReference>
<dbReference type="InterPro" id="IPR000383">
    <property type="entry name" value="Xaa-Pro-like_dom"/>
</dbReference>
<dbReference type="Pfam" id="PF02129">
    <property type="entry name" value="Peptidase_S15"/>
    <property type="match status" value="1"/>
</dbReference>
<dbReference type="InterPro" id="IPR005674">
    <property type="entry name" value="CocE/Ser_esterase"/>
</dbReference>
<name>A0A3D8R734_9HELO</name>
<feature type="domain" description="Xaa-Pro dipeptidyl-peptidase C-terminal" evidence="2">
    <location>
        <begin position="323"/>
        <end position="586"/>
    </location>
</feature>
<keyword evidence="1" id="KW-0378">Hydrolase</keyword>
<dbReference type="SUPFAM" id="SSF49785">
    <property type="entry name" value="Galactose-binding domain-like"/>
    <property type="match status" value="1"/>
</dbReference>
<dbReference type="InterPro" id="IPR029058">
    <property type="entry name" value="AB_hydrolase_fold"/>
</dbReference>
<dbReference type="STRING" id="1849047.A0A3D8R734"/>
<organism evidence="3 4">
    <name type="scientific">Coleophoma cylindrospora</name>
    <dbReference type="NCBI Taxonomy" id="1849047"/>
    <lineage>
        <taxon>Eukaryota</taxon>
        <taxon>Fungi</taxon>
        <taxon>Dikarya</taxon>
        <taxon>Ascomycota</taxon>
        <taxon>Pezizomycotina</taxon>
        <taxon>Leotiomycetes</taxon>
        <taxon>Helotiales</taxon>
        <taxon>Dermateaceae</taxon>
        <taxon>Coleophoma</taxon>
    </lineage>
</organism>
<proteinExistence type="predicted"/>
<dbReference type="Gene3D" id="1.10.3020.20">
    <property type="match status" value="1"/>
</dbReference>
<keyword evidence="4" id="KW-1185">Reference proteome</keyword>
<dbReference type="SUPFAM" id="SSF53474">
    <property type="entry name" value="alpha/beta-Hydrolases"/>
    <property type="match status" value="1"/>
</dbReference>
<accession>A0A3D8R734</accession>
<dbReference type="Gene3D" id="3.40.50.1820">
    <property type="entry name" value="alpha/beta hydrolase"/>
    <property type="match status" value="1"/>
</dbReference>
<evidence type="ECO:0000256" key="1">
    <source>
        <dbReference type="ARBA" id="ARBA00022801"/>
    </source>
</evidence>
<sequence>MPPPVQVALQPIDKPSIGRNNYQQFNPREEILPAGWNGYHSRPLSCDIHVSHDVALRVRDGCTLYCDIYRPARAKEPVSAIVAWSPYGKKFNGITMLKNLPWGLGIPNGVLSGLEKFEGPDPAILCDRGFAVVNVDSRGCGDSEGTIAIMGSQEAEDGYDVIEALAKMPWCSGSIGMAGNSHLAIVQWFIAALKPPSLKAIAPWEACGDLYREQFVRGGIFDAGLFDFIIKTNIQGNFAIEDFKAMYARSATADGLYWKDKRPDIDKIQIPTFISASYSSFVHTMGSIRGWLQVDTPHKWFRICPWQEWYDIWNCEESIDEMVGFFDRFLNGKDNDFEQTPRVRISYLKFSGEPIYDIVEDDYPIPRTKYTKLFFTPENGLEFSPPPEAKIVTYNSEKYLDCASFTYRFPETTRLAGLPKAVLYLSTPDSKDMDIYVVLRKLDRNGKMLVNLNIPWSSVASQGVFPDKIDEIPRRNMNNLMFHGGSLGMLRASRRAIDPTRSLHENYPFHPHDKDEYLKPGEIVKLEVGIWAMGVEYDEGESIRVEVHGTNPSLRGEFAIDNPFAHLASRGMHRVHTGGDFASYVVLPFV</sequence>
<dbReference type="InterPro" id="IPR013736">
    <property type="entry name" value="Xaa-Pro_dipept_C"/>
</dbReference>
<dbReference type="Pfam" id="PF08530">
    <property type="entry name" value="PepX_C"/>
    <property type="match status" value="1"/>
</dbReference>
<dbReference type="SMART" id="SM00939">
    <property type="entry name" value="PepX_C"/>
    <property type="match status" value="1"/>
</dbReference>
<evidence type="ECO:0000259" key="2">
    <source>
        <dbReference type="SMART" id="SM00939"/>
    </source>
</evidence>
<dbReference type="Proteomes" id="UP000256645">
    <property type="component" value="Unassembled WGS sequence"/>
</dbReference>
<dbReference type="AlphaFoldDB" id="A0A3D8R734"/>
<dbReference type="OrthoDB" id="2578740at2759"/>
<dbReference type="InterPro" id="IPR008979">
    <property type="entry name" value="Galactose-bd-like_sf"/>
</dbReference>
<reference evidence="3 4" key="1">
    <citation type="journal article" date="2018" name="IMA Fungus">
        <title>IMA Genome-F 9: Draft genome sequence of Annulohypoxylon stygium, Aspergillus mulundensis, Berkeleyomyces basicola (syn. Thielaviopsis basicola), Ceratocystis smalleyi, two Cercospora beticola strains, Coleophoma cylindrospora, Fusarium fracticaudum, Phialophora cf. hyalina, and Morchella septimelata.</title>
        <authorList>
            <person name="Wingfield B.D."/>
            <person name="Bills G.F."/>
            <person name="Dong Y."/>
            <person name="Huang W."/>
            <person name="Nel W.J."/>
            <person name="Swalarsk-Parry B.S."/>
            <person name="Vaghefi N."/>
            <person name="Wilken P.M."/>
            <person name="An Z."/>
            <person name="de Beer Z.W."/>
            <person name="De Vos L."/>
            <person name="Chen L."/>
            <person name="Duong T.A."/>
            <person name="Gao Y."/>
            <person name="Hammerbacher A."/>
            <person name="Kikkert J.R."/>
            <person name="Li Y."/>
            <person name="Li H."/>
            <person name="Li K."/>
            <person name="Li Q."/>
            <person name="Liu X."/>
            <person name="Ma X."/>
            <person name="Naidoo K."/>
            <person name="Pethybridge S.J."/>
            <person name="Sun J."/>
            <person name="Steenkamp E.T."/>
            <person name="van der Nest M.A."/>
            <person name="van Wyk S."/>
            <person name="Wingfield M.J."/>
            <person name="Xiong C."/>
            <person name="Yue Q."/>
            <person name="Zhang X."/>
        </authorList>
    </citation>
    <scope>NUCLEOTIDE SEQUENCE [LARGE SCALE GENOMIC DNA]</scope>
    <source>
        <strain evidence="3 4">BP6252</strain>
    </source>
</reference>
<dbReference type="NCBIfam" id="TIGR00976">
    <property type="entry name" value="CocE_NonD"/>
    <property type="match status" value="1"/>
</dbReference>
<dbReference type="GO" id="GO:0008239">
    <property type="term" value="F:dipeptidyl-peptidase activity"/>
    <property type="evidence" value="ECO:0007669"/>
    <property type="project" value="InterPro"/>
</dbReference>
<dbReference type="InterPro" id="IPR050585">
    <property type="entry name" value="Xaa-Pro_dipeptidyl-ppase/CocE"/>
</dbReference>
<dbReference type="EMBL" id="PDLM01000009">
    <property type="protein sequence ID" value="RDW69862.1"/>
    <property type="molecule type" value="Genomic_DNA"/>
</dbReference>
<dbReference type="PANTHER" id="PTHR43056:SF10">
    <property type="entry name" value="COCE_NOND FAMILY, PUTATIVE (AFU_ORTHOLOGUE AFUA_7G00600)-RELATED"/>
    <property type="match status" value="1"/>
</dbReference>